<dbReference type="FunFam" id="1.10.20.140:FF:000001">
    <property type="entry name" value="tRNA dimethylallyltransferase"/>
    <property type="match status" value="1"/>
</dbReference>
<reference evidence="14" key="1">
    <citation type="submission" date="2010-08" db="EMBL/GenBank/DDBJ databases">
        <authorList>
            <person name="Muzny D."/>
            <person name="Qin X."/>
            <person name="Buhay C."/>
            <person name="Dugan-Rocha S."/>
            <person name="Ding Y."/>
            <person name="Chen G."/>
            <person name="Hawes A."/>
            <person name="Holder M."/>
            <person name="Jhangiani S."/>
            <person name="Johnson A."/>
            <person name="Khan Z."/>
            <person name="Li Z."/>
            <person name="Liu W."/>
            <person name="Liu X."/>
            <person name="Perez L."/>
            <person name="Shen H."/>
            <person name="Wang Q."/>
            <person name="Watt J."/>
            <person name="Xi L."/>
            <person name="Xin Y."/>
            <person name="Zhou J."/>
            <person name="Deng J."/>
            <person name="Jiang H."/>
            <person name="Liu Y."/>
            <person name="Qu J."/>
            <person name="Song X.-Z."/>
            <person name="Zhang L."/>
            <person name="Villasana D."/>
            <person name="Johnson A."/>
            <person name="Liu J."/>
            <person name="Liyanage D."/>
            <person name="Lorensuhewa L."/>
            <person name="Robinson T."/>
            <person name="Song A."/>
            <person name="Song B.-B."/>
            <person name="Dinh H."/>
            <person name="Thornton R."/>
            <person name="Coyle M."/>
            <person name="Francisco L."/>
            <person name="Jackson L."/>
            <person name="Javaid M."/>
            <person name="Korchina V."/>
            <person name="Kovar C."/>
            <person name="Mata R."/>
            <person name="Mathew T."/>
            <person name="Ngo R."/>
            <person name="Nguyen L."/>
            <person name="Nguyen N."/>
            <person name="Okwuonu G."/>
            <person name="Ongeri F."/>
            <person name="Pham C."/>
            <person name="Simmons D."/>
            <person name="Wilczek-Boney K."/>
            <person name="Hale W."/>
            <person name="Jakkamsetti A."/>
            <person name="Pham P."/>
            <person name="Ruth R."/>
            <person name="San Lucas F."/>
            <person name="Warren J."/>
            <person name="Zhang J."/>
            <person name="Zhao Z."/>
            <person name="Zhou C."/>
            <person name="Zhu D."/>
            <person name="Lee S."/>
            <person name="Bess C."/>
            <person name="Blankenburg K."/>
            <person name="Forbes L."/>
            <person name="Fu Q."/>
            <person name="Gubbala S."/>
            <person name="Hirani K."/>
            <person name="Jayaseelan J.C."/>
            <person name="Lara F."/>
            <person name="Munidasa M."/>
            <person name="Palculict T."/>
            <person name="Patil S."/>
            <person name="Pu L.-L."/>
            <person name="Saada N."/>
            <person name="Tang L."/>
            <person name="Weissenberger G."/>
            <person name="Zhu Y."/>
            <person name="Hemphill L."/>
            <person name="Shang Y."/>
            <person name="Youmans B."/>
            <person name="Ayvaz T."/>
            <person name="Ross M."/>
            <person name="Santibanez J."/>
            <person name="Aqrawi P."/>
            <person name="Gross S."/>
            <person name="Joshi V."/>
            <person name="Fowler G."/>
            <person name="Nazareth L."/>
            <person name="Reid J."/>
            <person name="Worley K."/>
            <person name="Petrosino J."/>
            <person name="Highlander S."/>
            <person name="Gibbs R."/>
        </authorList>
    </citation>
    <scope>NUCLEOTIDE SEQUENCE [LARGE SCALE GENOMIC DNA]</scope>
    <source>
        <strain evidence="14">DSM 15272</strain>
    </source>
</reference>
<evidence type="ECO:0000256" key="1">
    <source>
        <dbReference type="ARBA" id="ARBA00001946"/>
    </source>
</evidence>
<dbReference type="Gene3D" id="1.10.20.140">
    <property type="match status" value="1"/>
</dbReference>
<dbReference type="HOGENOM" id="CLU_032616_0_1_11"/>
<dbReference type="PANTHER" id="PTHR11088">
    <property type="entry name" value="TRNA DIMETHYLALLYLTRANSFERASE"/>
    <property type="match status" value="1"/>
</dbReference>
<name>E2S977_9ACTN</name>
<keyword evidence="15" id="KW-1185">Reference proteome</keyword>
<dbReference type="PANTHER" id="PTHR11088:SF60">
    <property type="entry name" value="TRNA DIMETHYLALLYLTRANSFERASE"/>
    <property type="match status" value="1"/>
</dbReference>
<dbReference type="EMBL" id="ACLF03000003">
    <property type="protein sequence ID" value="EFQ83801.1"/>
    <property type="molecule type" value="Genomic_DNA"/>
</dbReference>
<dbReference type="Gene3D" id="3.40.50.300">
    <property type="entry name" value="P-loop containing nucleotide triphosphate hydrolases"/>
    <property type="match status" value="1"/>
</dbReference>
<dbReference type="InterPro" id="IPR018022">
    <property type="entry name" value="IPT"/>
</dbReference>
<evidence type="ECO:0000256" key="7">
    <source>
        <dbReference type="ARBA" id="ARBA00022840"/>
    </source>
</evidence>
<dbReference type="InterPro" id="IPR039657">
    <property type="entry name" value="Dimethylallyltransferase"/>
</dbReference>
<dbReference type="GO" id="GO:0052381">
    <property type="term" value="F:tRNA dimethylallyltransferase activity"/>
    <property type="evidence" value="ECO:0007669"/>
    <property type="project" value="UniProtKB-UniRule"/>
</dbReference>
<keyword evidence="7 10" id="KW-0067">ATP-binding</keyword>
<keyword evidence="5 10" id="KW-0819">tRNA processing</keyword>
<dbReference type="eggNOG" id="COG0324">
    <property type="taxonomic scope" value="Bacteria"/>
</dbReference>
<sequence length="304" mass="33325">MPRPRVIVLVGPTGVGKSDLAIDLAERIDGEVVNADALQLYRGMDIGTAKVPPGDRRGVPHHLLDVLEVDESASVAEFQRWARDAVRDCLARGRSPVVVGGSSLYVRAVVDDLEFPGTDPVVRQRWAAELERVGPAALHAELGRRDPAAARQILPTNGRRIVRALEVIELTGAPFVATMPPHASVIGPVHLVGLRADRAVLDDRLERRVDAMWEAGLVAEVEQLRARGLERGRTAPLALGYVQALAQLRGECSEEEARADTLRGTRRFARRQEKLFGKDPRVRWSAFDDPHLLDGVLTAVDWNA</sequence>
<protein>
    <recommendedName>
        <fullName evidence="10">tRNA dimethylallyltransferase</fullName>
        <ecNumber evidence="10">2.5.1.75</ecNumber>
    </recommendedName>
    <alternativeName>
        <fullName evidence="10">Dimethylallyl diphosphate:tRNA dimethylallyltransferase</fullName>
        <shortName evidence="10">DMAPP:tRNA dimethylallyltransferase</shortName>
        <shortName evidence="10">DMATase</shortName>
    </alternativeName>
    <alternativeName>
        <fullName evidence="10">Isopentenyl-diphosphate:tRNA isopentenyltransferase</fullName>
        <shortName evidence="10">IPP transferase</shortName>
        <shortName evidence="10">IPPT</shortName>
        <shortName evidence="10">IPTase</shortName>
    </alternativeName>
</protein>
<dbReference type="EC" id="2.5.1.75" evidence="10"/>
<dbReference type="Proteomes" id="UP000003111">
    <property type="component" value="Unassembled WGS sequence"/>
</dbReference>
<evidence type="ECO:0000256" key="8">
    <source>
        <dbReference type="ARBA" id="ARBA00022842"/>
    </source>
</evidence>
<comment type="subunit">
    <text evidence="10">Monomer.</text>
</comment>
<dbReference type="NCBIfam" id="TIGR00174">
    <property type="entry name" value="miaA"/>
    <property type="match status" value="1"/>
</dbReference>
<keyword evidence="4 10" id="KW-0808">Transferase</keyword>
<dbReference type="AlphaFoldDB" id="E2S977"/>
<evidence type="ECO:0000256" key="13">
    <source>
        <dbReference type="RuleBase" id="RU003785"/>
    </source>
</evidence>
<feature type="site" description="Interaction with substrate tRNA" evidence="10">
    <location>
        <position position="123"/>
    </location>
</feature>
<dbReference type="InterPro" id="IPR027417">
    <property type="entry name" value="P-loop_NTPase"/>
</dbReference>
<feature type="binding site" evidence="10">
    <location>
        <begin position="13"/>
        <end position="18"/>
    </location>
    <ligand>
        <name>substrate</name>
    </ligand>
</feature>
<dbReference type="GO" id="GO:0006400">
    <property type="term" value="P:tRNA modification"/>
    <property type="evidence" value="ECO:0007669"/>
    <property type="project" value="TreeGrafter"/>
</dbReference>
<gene>
    <name evidence="10 14" type="primary">miaA</name>
    <name evidence="14" type="ORF">HMPREF0063_10517</name>
</gene>
<organism evidence="14 15">
    <name type="scientific">Aeromicrobium marinum DSM 15272</name>
    <dbReference type="NCBI Taxonomy" id="585531"/>
    <lineage>
        <taxon>Bacteria</taxon>
        <taxon>Bacillati</taxon>
        <taxon>Actinomycetota</taxon>
        <taxon>Actinomycetes</taxon>
        <taxon>Propionibacteriales</taxon>
        <taxon>Nocardioidaceae</taxon>
        <taxon>Aeromicrobium</taxon>
    </lineage>
</organism>
<evidence type="ECO:0000256" key="6">
    <source>
        <dbReference type="ARBA" id="ARBA00022741"/>
    </source>
</evidence>
<keyword evidence="6 10" id="KW-0547">Nucleotide-binding</keyword>
<comment type="similarity">
    <text evidence="3 10 13">Belongs to the IPP transferase family.</text>
</comment>
<accession>E2S977</accession>
<dbReference type="SUPFAM" id="SSF52540">
    <property type="entry name" value="P-loop containing nucleoside triphosphate hydrolases"/>
    <property type="match status" value="2"/>
</dbReference>
<comment type="caution">
    <text evidence="10">Lacks conserved residue(s) required for the propagation of feature annotation.</text>
</comment>
<evidence type="ECO:0000256" key="4">
    <source>
        <dbReference type="ARBA" id="ARBA00022679"/>
    </source>
</evidence>
<dbReference type="OrthoDB" id="9776390at2"/>
<dbReference type="HAMAP" id="MF_00185">
    <property type="entry name" value="IPP_trans"/>
    <property type="match status" value="1"/>
</dbReference>
<feature type="site" description="Interaction with substrate tRNA" evidence="10">
    <location>
        <position position="102"/>
    </location>
</feature>
<dbReference type="RefSeq" id="WP_007077539.1">
    <property type="nucleotide sequence ID" value="NZ_CM001024.1"/>
</dbReference>
<evidence type="ECO:0000313" key="14">
    <source>
        <dbReference type="EMBL" id="EFQ83801.1"/>
    </source>
</evidence>
<evidence type="ECO:0000256" key="11">
    <source>
        <dbReference type="RuleBase" id="RU003783"/>
    </source>
</evidence>
<comment type="caution">
    <text evidence="14">The sequence shown here is derived from an EMBL/GenBank/DDBJ whole genome shotgun (WGS) entry which is preliminary data.</text>
</comment>
<dbReference type="GO" id="GO:0005524">
    <property type="term" value="F:ATP binding"/>
    <property type="evidence" value="ECO:0007669"/>
    <property type="project" value="UniProtKB-UniRule"/>
</dbReference>
<dbReference type="STRING" id="585531.HMPREF0063_10517"/>
<evidence type="ECO:0000313" key="15">
    <source>
        <dbReference type="Proteomes" id="UP000003111"/>
    </source>
</evidence>
<evidence type="ECO:0000256" key="9">
    <source>
        <dbReference type="ARBA" id="ARBA00049563"/>
    </source>
</evidence>
<keyword evidence="8 10" id="KW-0460">Magnesium</keyword>
<evidence type="ECO:0000256" key="3">
    <source>
        <dbReference type="ARBA" id="ARBA00005842"/>
    </source>
</evidence>
<evidence type="ECO:0000256" key="5">
    <source>
        <dbReference type="ARBA" id="ARBA00022694"/>
    </source>
</evidence>
<evidence type="ECO:0000256" key="12">
    <source>
        <dbReference type="RuleBase" id="RU003784"/>
    </source>
</evidence>
<proteinExistence type="inferred from homology"/>
<feature type="binding site" evidence="10">
    <location>
        <begin position="11"/>
        <end position="18"/>
    </location>
    <ligand>
        <name>ATP</name>
        <dbReference type="ChEBI" id="CHEBI:30616"/>
    </ligand>
</feature>
<comment type="catalytic activity">
    <reaction evidence="9 10 11">
        <text>adenosine(37) in tRNA + dimethylallyl diphosphate = N(6)-dimethylallyladenosine(37) in tRNA + diphosphate</text>
        <dbReference type="Rhea" id="RHEA:26482"/>
        <dbReference type="Rhea" id="RHEA-COMP:10162"/>
        <dbReference type="Rhea" id="RHEA-COMP:10375"/>
        <dbReference type="ChEBI" id="CHEBI:33019"/>
        <dbReference type="ChEBI" id="CHEBI:57623"/>
        <dbReference type="ChEBI" id="CHEBI:74411"/>
        <dbReference type="ChEBI" id="CHEBI:74415"/>
        <dbReference type="EC" id="2.5.1.75"/>
    </reaction>
</comment>
<comment type="cofactor">
    <cofactor evidence="1 10">
        <name>Mg(2+)</name>
        <dbReference type="ChEBI" id="CHEBI:18420"/>
    </cofactor>
</comment>
<dbReference type="Pfam" id="PF01715">
    <property type="entry name" value="IPPT"/>
    <property type="match status" value="1"/>
</dbReference>
<evidence type="ECO:0000256" key="10">
    <source>
        <dbReference type="HAMAP-Rule" id="MF_00185"/>
    </source>
</evidence>
<evidence type="ECO:0000256" key="2">
    <source>
        <dbReference type="ARBA" id="ARBA00003213"/>
    </source>
</evidence>
<comment type="function">
    <text evidence="2 10 12">Catalyzes the transfer of a dimethylallyl group onto the adenine at position 37 in tRNAs that read codons beginning with uridine, leading to the formation of N6-(dimethylallyl)adenosine (i(6)A).</text>
</comment>